<dbReference type="AlphaFoldDB" id="A0A9D3UTD3"/>
<comment type="caution">
    <text evidence="1">The sequence shown here is derived from an EMBL/GenBank/DDBJ whole genome shotgun (WGS) entry which is preliminary data.</text>
</comment>
<dbReference type="EMBL" id="JAIQCV010000010">
    <property type="protein sequence ID" value="KAH1057093.1"/>
    <property type="molecule type" value="Genomic_DNA"/>
</dbReference>
<dbReference type="Proteomes" id="UP000828251">
    <property type="component" value="Unassembled WGS sequence"/>
</dbReference>
<evidence type="ECO:0000313" key="2">
    <source>
        <dbReference type="Proteomes" id="UP000828251"/>
    </source>
</evidence>
<proteinExistence type="predicted"/>
<accession>A0A9D3UTD3</accession>
<sequence>MPPDPPPTTVNPFIQGSTVVNLNSDESKTFFTKRITVILDDTNYLLWKQQILLTLKTHKLQPYIDRSYLYHLKTSLTIMELHQQIQNLSYLKNKTVL</sequence>
<reference evidence="1 2" key="1">
    <citation type="journal article" date="2021" name="Plant Biotechnol. J.">
        <title>Multi-omics assisted identification of the key and species-specific regulatory components of drought-tolerant mechanisms in Gossypium stocksii.</title>
        <authorList>
            <person name="Yu D."/>
            <person name="Ke L."/>
            <person name="Zhang D."/>
            <person name="Wu Y."/>
            <person name="Sun Y."/>
            <person name="Mei J."/>
            <person name="Sun J."/>
            <person name="Sun Y."/>
        </authorList>
    </citation>
    <scope>NUCLEOTIDE SEQUENCE [LARGE SCALE GENOMIC DNA]</scope>
    <source>
        <strain evidence="2">cv. E1</strain>
        <tissue evidence="1">Leaf</tissue>
    </source>
</reference>
<gene>
    <name evidence="1" type="ORF">J1N35_035158</name>
</gene>
<protein>
    <recommendedName>
        <fullName evidence="3">Retrotransposon Copia-like N-terminal domain-containing protein</fullName>
    </recommendedName>
</protein>
<name>A0A9D3UTD3_9ROSI</name>
<organism evidence="1 2">
    <name type="scientific">Gossypium stocksii</name>
    <dbReference type="NCBI Taxonomy" id="47602"/>
    <lineage>
        <taxon>Eukaryota</taxon>
        <taxon>Viridiplantae</taxon>
        <taxon>Streptophyta</taxon>
        <taxon>Embryophyta</taxon>
        <taxon>Tracheophyta</taxon>
        <taxon>Spermatophyta</taxon>
        <taxon>Magnoliopsida</taxon>
        <taxon>eudicotyledons</taxon>
        <taxon>Gunneridae</taxon>
        <taxon>Pentapetalae</taxon>
        <taxon>rosids</taxon>
        <taxon>malvids</taxon>
        <taxon>Malvales</taxon>
        <taxon>Malvaceae</taxon>
        <taxon>Malvoideae</taxon>
        <taxon>Gossypium</taxon>
    </lineage>
</organism>
<evidence type="ECO:0008006" key="3">
    <source>
        <dbReference type="Google" id="ProtNLM"/>
    </source>
</evidence>
<keyword evidence="2" id="KW-1185">Reference proteome</keyword>
<evidence type="ECO:0000313" key="1">
    <source>
        <dbReference type="EMBL" id="KAH1057093.1"/>
    </source>
</evidence>